<proteinExistence type="predicted"/>
<dbReference type="STRING" id="640635.SAMN04489806_1484"/>
<gene>
    <name evidence="1" type="ORF">SAMN04489806_1484</name>
</gene>
<accession>A0A1H4LAZ1</accession>
<dbReference type="EMBL" id="FNRY01000001">
    <property type="protein sequence ID" value="SEB67919.1"/>
    <property type="molecule type" value="Genomic_DNA"/>
</dbReference>
<keyword evidence="2" id="KW-1185">Reference proteome</keyword>
<protein>
    <recommendedName>
        <fullName evidence="3">Asp/Glu/Hydantoin racemase</fullName>
    </recommendedName>
</protein>
<evidence type="ECO:0008006" key="3">
    <source>
        <dbReference type="Google" id="ProtNLM"/>
    </source>
</evidence>
<dbReference type="OrthoDB" id="3531441at2"/>
<sequence length="222" mass="22986">MNAPLIALVSAVPAAMAPAQQAFEREYPDATIWNLLDDRLIVEALEAGGLTTTLKDRMAGLIDHAIRNGAKGVLLTCSMYGPVAHEADARSTLPVFASDDAAFHDAATSGFTRLALVSSIATPLADARTRFDVVPKPAELSTHDVLAADALEPSREGDAAGTARALAAAVRAADGPFDAVLLAQYTLAPAAEALEHELGIPVLAGPVRAAAAMRAVLEESAR</sequence>
<dbReference type="RefSeq" id="WP_091182077.1">
    <property type="nucleotide sequence ID" value="NZ_FNRY01000001.1"/>
</dbReference>
<reference evidence="1 2" key="1">
    <citation type="submission" date="2016-10" db="EMBL/GenBank/DDBJ databases">
        <authorList>
            <person name="de Groot N.N."/>
        </authorList>
    </citation>
    <scope>NUCLEOTIDE SEQUENCE [LARGE SCALE GENOMIC DNA]</scope>
    <source>
        <strain evidence="1 2">DSM 21799</strain>
    </source>
</reference>
<dbReference type="Proteomes" id="UP000199183">
    <property type="component" value="Unassembled WGS sequence"/>
</dbReference>
<organism evidence="1 2">
    <name type="scientific">Paramicrobacterium humi</name>
    <dbReference type="NCBI Taxonomy" id="640635"/>
    <lineage>
        <taxon>Bacteria</taxon>
        <taxon>Bacillati</taxon>
        <taxon>Actinomycetota</taxon>
        <taxon>Actinomycetes</taxon>
        <taxon>Micrococcales</taxon>
        <taxon>Microbacteriaceae</taxon>
        <taxon>Paramicrobacterium</taxon>
    </lineage>
</organism>
<evidence type="ECO:0000313" key="1">
    <source>
        <dbReference type="EMBL" id="SEB67919.1"/>
    </source>
</evidence>
<dbReference type="InterPro" id="IPR015942">
    <property type="entry name" value="Asp/Glu/hydantoin_racemase"/>
</dbReference>
<dbReference type="AlphaFoldDB" id="A0A1H4LAZ1"/>
<dbReference type="GO" id="GO:0047661">
    <property type="term" value="F:amino-acid racemase activity"/>
    <property type="evidence" value="ECO:0007669"/>
    <property type="project" value="InterPro"/>
</dbReference>
<name>A0A1H4LAZ1_9MICO</name>
<evidence type="ECO:0000313" key="2">
    <source>
        <dbReference type="Proteomes" id="UP000199183"/>
    </source>
</evidence>
<dbReference type="Pfam" id="PF01177">
    <property type="entry name" value="Asp_Glu_race"/>
    <property type="match status" value="1"/>
</dbReference>